<feature type="compositionally biased region" description="Acidic residues" evidence="1">
    <location>
        <begin position="526"/>
        <end position="539"/>
    </location>
</feature>
<dbReference type="AlphaFoldDB" id="A0AAV9UGC3"/>
<name>A0AAV9UGC3_9PEZI</name>
<feature type="compositionally biased region" description="Low complexity" evidence="1">
    <location>
        <begin position="14"/>
        <end position="26"/>
    </location>
</feature>
<feature type="region of interest" description="Disordered" evidence="1">
    <location>
        <begin position="646"/>
        <end position="667"/>
    </location>
</feature>
<evidence type="ECO:0000313" key="3">
    <source>
        <dbReference type="EMBL" id="KAK6341503.1"/>
    </source>
</evidence>
<dbReference type="EMBL" id="JAVHNQ010000007">
    <property type="protein sequence ID" value="KAK6341503.1"/>
    <property type="molecule type" value="Genomic_DNA"/>
</dbReference>
<feature type="compositionally biased region" description="Low complexity" evidence="1">
    <location>
        <begin position="104"/>
        <end position="126"/>
    </location>
</feature>
<protein>
    <recommendedName>
        <fullName evidence="2">HNH nuclease domain-containing protein</fullName>
    </recommendedName>
</protein>
<dbReference type="Pfam" id="PF13391">
    <property type="entry name" value="HNH_2"/>
    <property type="match status" value="1"/>
</dbReference>
<feature type="compositionally biased region" description="Basic and acidic residues" evidence="1">
    <location>
        <begin position="300"/>
        <end position="316"/>
    </location>
</feature>
<keyword evidence="4" id="KW-1185">Reference proteome</keyword>
<feature type="region of interest" description="Disordered" evidence="1">
    <location>
        <begin position="300"/>
        <end position="322"/>
    </location>
</feature>
<organism evidence="3 4">
    <name type="scientific">Orbilia brochopaga</name>
    <dbReference type="NCBI Taxonomy" id="3140254"/>
    <lineage>
        <taxon>Eukaryota</taxon>
        <taxon>Fungi</taxon>
        <taxon>Dikarya</taxon>
        <taxon>Ascomycota</taxon>
        <taxon>Pezizomycotina</taxon>
        <taxon>Orbiliomycetes</taxon>
        <taxon>Orbiliales</taxon>
        <taxon>Orbiliaceae</taxon>
        <taxon>Orbilia</taxon>
    </lineage>
</organism>
<dbReference type="InterPro" id="IPR003615">
    <property type="entry name" value="HNH_nuc"/>
</dbReference>
<comment type="caution">
    <text evidence="3">The sequence shown here is derived from an EMBL/GenBank/DDBJ whole genome shotgun (WGS) entry which is preliminary data.</text>
</comment>
<proteinExistence type="predicted"/>
<feature type="domain" description="HNH nuclease" evidence="2">
    <location>
        <begin position="334"/>
        <end position="418"/>
    </location>
</feature>
<feature type="compositionally biased region" description="Basic and acidic residues" evidence="1">
    <location>
        <begin position="650"/>
        <end position="660"/>
    </location>
</feature>
<reference evidence="3 4" key="1">
    <citation type="submission" date="2019-10" db="EMBL/GenBank/DDBJ databases">
        <authorList>
            <person name="Palmer J.M."/>
        </authorList>
    </citation>
    <scope>NUCLEOTIDE SEQUENCE [LARGE SCALE GENOMIC DNA]</scope>
    <source>
        <strain evidence="3 4">TWF696</strain>
    </source>
</reference>
<accession>A0AAV9UGC3</accession>
<evidence type="ECO:0000259" key="2">
    <source>
        <dbReference type="Pfam" id="PF13391"/>
    </source>
</evidence>
<feature type="region of interest" description="Disordered" evidence="1">
    <location>
        <begin position="514"/>
        <end position="542"/>
    </location>
</feature>
<evidence type="ECO:0000256" key="1">
    <source>
        <dbReference type="SAM" id="MobiDB-lite"/>
    </source>
</evidence>
<feature type="region of interest" description="Disordered" evidence="1">
    <location>
        <begin position="1"/>
        <end position="130"/>
    </location>
</feature>
<dbReference type="Proteomes" id="UP001375240">
    <property type="component" value="Unassembled WGS sequence"/>
</dbReference>
<sequence>MPFVKPSLHHRRSITASSSPTAPATIDVLPPKTPSSPLQPSLADAIHGSNLSEPTLPTSFSFPPPLSRRRSVPTDGDSEGARKRRKKNPTKPEDITKDTPILRPPSSSELSRSCGWETSSGSSSSSRHTEAEIEIMESIEMERMFVSEEERGEVHAAADSLVVQGDITKNQGEVLKDIFDNSFDQPQLYNYLLGYVKEEPEEPEEQEEKVKPEAAAEDYAIVKEELVEHIKKIKQEVFEENGFEGSPEFADDEPEIKALQNGAKESKSPSPEPPRSIDSYKAKSILLDVRNGVGKFALRLREGRDKKTDPTRDSHPRRSRTYRSTLLRRDANRCVITHIRDPLIAAHILPFTIASLDGVHSFWSLLRMMLGPTIASQLYDRYGFKSSRRRGNTGINSPENGWMLRSDLDEYFSRMQCYLEPIPEEPHKYVFHWLDEPADLPMSSKTHADEKRQQRPVETGNIIDLTPLAAPEQGTLSKPALAVPPPPSRALITMQAAIHKLAYRFRGQADVFAPVHGPDSDTLSSLEDDPEEEQEDDHQDEGHRQAMAVDPLNHMYLSPKSIGDWLCGVESSGDGSEAAPRSWSAKRTKISDAPLFMKTKVHPELGLISPAVTTKSEPVEEDQFASLNRLVDDGLRKAEVAIRPKSGVKRRAEDSEAPAERKRKRLS</sequence>
<evidence type="ECO:0000313" key="4">
    <source>
        <dbReference type="Proteomes" id="UP001375240"/>
    </source>
</evidence>
<gene>
    <name evidence="3" type="ORF">TWF696_008575</name>
</gene>